<reference evidence="1 2" key="1">
    <citation type="journal article" date="2014" name="Genome Announc.">
        <title>Draft Genome Sequences of Two Vibrionaceae Species, Vibrio ponticus C121 and Photobacterium aphoticum C119, Isolated as Coral Reef Microbiota.</title>
        <authorList>
            <person name="Al-saari N."/>
            <person name="Meirelles P.M."/>
            <person name="Mino S."/>
            <person name="Suda W."/>
            <person name="Oshima K."/>
            <person name="Hattori M."/>
            <person name="Ohkuma M."/>
            <person name="Thompson F.L."/>
            <person name="Gomez-Gil B."/>
            <person name="Sawabe T."/>
            <person name="Sawabe T."/>
        </authorList>
    </citation>
    <scope>NUCLEOTIDE SEQUENCE [LARGE SCALE GENOMIC DNA]</scope>
    <source>
        <strain evidence="1 2">JCM 19237</strain>
    </source>
</reference>
<evidence type="ECO:0000313" key="1">
    <source>
        <dbReference type="EMBL" id="GAL08239.1"/>
    </source>
</evidence>
<dbReference type="AlphaFoldDB" id="A0A090R299"/>
<accession>A0A090R299</accession>
<evidence type="ECO:0008006" key="3">
    <source>
        <dbReference type="Google" id="ProtNLM"/>
    </source>
</evidence>
<gene>
    <name evidence="1" type="ORF">JCM19237_4472</name>
</gene>
<proteinExistence type="predicted"/>
<dbReference type="STRING" id="754436.JCM19237_4472"/>
<name>A0A090R299_9GAMM</name>
<sequence>MIKCLTRSDARIAPQCPLYAECGGCNLQHLSHEAKSPPSSSR</sequence>
<protein>
    <recommendedName>
        <fullName evidence="3">23S rRNA (Uracil-5-)-methyltransferase RumA</fullName>
    </recommendedName>
</protein>
<dbReference type="Proteomes" id="UP000029227">
    <property type="component" value="Unassembled WGS sequence"/>
</dbReference>
<comment type="caution">
    <text evidence="1">The sequence shown here is derived from an EMBL/GenBank/DDBJ whole genome shotgun (WGS) entry which is preliminary data.</text>
</comment>
<evidence type="ECO:0000313" key="2">
    <source>
        <dbReference type="Proteomes" id="UP000029227"/>
    </source>
</evidence>
<dbReference type="EMBL" id="BBMN01000023">
    <property type="protein sequence ID" value="GAL08239.1"/>
    <property type="molecule type" value="Genomic_DNA"/>
</dbReference>
<organism evidence="1 2">
    <name type="scientific">Photobacterium aphoticum</name>
    <dbReference type="NCBI Taxonomy" id="754436"/>
    <lineage>
        <taxon>Bacteria</taxon>
        <taxon>Pseudomonadati</taxon>
        <taxon>Pseudomonadota</taxon>
        <taxon>Gammaproteobacteria</taxon>
        <taxon>Vibrionales</taxon>
        <taxon>Vibrionaceae</taxon>
        <taxon>Photobacterium</taxon>
    </lineage>
</organism>